<name>A0A6L2LMZ8_TANCI</name>
<evidence type="ECO:0000313" key="5">
    <source>
        <dbReference type="EMBL" id="GEU63186.1"/>
    </source>
</evidence>
<comment type="caution">
    <text evidence="5">The sequence shown here is derived from an EMBL/GenBank/DDBJ whole genome shotgun (WGS) entry which is preliminary data.</text>
</comment>
<dbReference type="EMBL" id="BKCJ010004804">
    <property type="protein sequence ID" value="GEU63186.1"/>
    <property type="molecule type" value="Genomic_DNA"/>
</dbReference>
<accession>A0A6L2LMZ8</accession>
<dbReference type="Pfam" id="PF03732">
    <property type="entry name" value="Retrotrans_gag"/>
    <property type="match status" value="1"/>
</dbReference>
<dbReference type="PANTHER" id="PTHR33116">
    <property type="entry name" value="REVERSE TRANSCRIPTASE ZINC-BINDING DOMAIN-CONTAINING PROTEIN-RELATED-RELATED"/>
    <property type="match status" value="1"/>
</dbReference>
<feature type="domain" description="Retrotransposon gag" evidence="2">
    <location>
        <begin position="165"/>
        <end position="242"/>
    </location>
</feature>
<feature type="region of interest" description="Disordered" evidence="1">
    <location>
        <begin position="1"/>
        <end position="40"/>
    </location>
</feature>
<organism evidence="5">
    <name type="scientific">Tanacetum cinerariifolium</name>
    <name type="common">Dalmatian daisy</name>
    <name type="synonym">Chrysanthemum cinerariifolium</name>
    <dbReference type="NCBI Taxonomy" id="118510"/>
    <lineage>
        <taxon>Eukaryota</taxon>
        <taxon>Viridiplantae</taxon>
        <taxon>Streptophyta</taxon>
        <taxon>Embryophyta</taxon>
        <taxon>Tracheophyta</taxon>
        <taxon>Spermatophyta</taxon>
        <taxon>Magnoliopsida</taxon>
        <taxon>eudicotyledons</taxon>
        <taxon>Gunneridae</taxon>
        <taxon>Pentapetalae</taxon>
        <taxon>asterids</taxon>
        <taxon>campanulids</taxon>
        <taxon>Asterales</taxon>
        <taxon>Asteraceae</taxon>
        <taxon>Asteroideae</taxon>
        <taxon>Anthemideae</taxon>
        <taxon>Anthemidinae</taxon>
        <taxon>Tanacetum</taxon>
    </lineage>
</organism>
<keyword evidence="5" id="KW-0808">Transferase</keyword>
<dbReference type="PANTHER" id="PTHR33116:SF79">
    <property type="entry name" value="REVERSE TRANSCRIPTASE DOMAIN, ZINC FINGER, CCHC-TYPE-RELATED"/>
    <property type="match status" value="1"/>
</dbReference>
<feature type="compositionally biased region" description="Polar residues" evidence="1">
    <location>
        <begin position="1"/>
        <end position="17"/>
    </location>
</feature>
<dbReference type="GO" id="GO:0003964">
    <property type="term" value="F:RNA-directed DNA polymerase activity"/>
    <property type="evidence" value="ECO:0007669"/>
    <property type="project" value="UniProtKB-KW"/>
</dbReference>
<feature type="compositionally biased region" description="Basic and acidic residues" evidence="1">
    <location>
        <begin position="22"/>
        <end position="40"/>
    </location>
</feature>
<feature type="domain" description="Reverse transcriptase/retrotransposon-derived protein RNase H-like" evidence="3">
    <location>
        <begin position="343"/>
        <end position="410"/>
    </location>
</feature>
<gene>
    <name evidence="5" type="ORF">Tci_035164</name>
</gene>
<keyword evidence="5" id="KW-0548">Nucleotidyltransferase</keyword>
<dbReference type="InterPro" id="IPR005162">
    <property type="entry name" value="Retrotrans_gag_dom"/>
</dbReference>
<protein>
    <submittedName>
        <fullName evidence="5">Reverse transcriptase domain-containing protein</fullName>
    </submittedName>
</protein>
<reference evidence="5" key="1">
    <citation type="journal article" date="2019" name="Sci. Rep.">
        <title>Draft genome of Tanacetum cinerariifolium, the natural source of mosquito coil.</title>
        <authorList>
            <person name="Yamashiro T."/>
            <person name="Shiraishi A."/>
            <person name="Satake H."/>
            <person name="Nakayama K."/>
        </authorList>
    </citation>
    <scope>NUCLEOTIDE SEQUENCE</scope>
</reference>
<feature type="domain" description="Retroviral polymerase SH3-like" evidence="4">
    <location>
        <begin position="621"/>
        <end position="665"/>
    </location>
</feature>
<sequence length="784" mass="89544">MSTNEQTPLSQPTSIVRNTLGKKQDPQDLAKKVHQEKVQQEKLKAVKARLNFEETSQHSESGTPNRRMDLKKGLDLDTFAACPEARNQGATILSHNGKEIRKEKQCSRGWKNVYSTGSETRGRVHPRTRTIQEIDHTTVAAETSKAATRADAKTERWAMPTCCHMFNSTLTGNARVWFDGLSKKCVDSYDNLKEEFLENYLQQKKCIKYPVEIHNINQRDWESIEEFVRRKVSHLIKELKQSSGKDQAKAAKKGETSLKEKSQAILMVQSWQRVAKQNITQTFSSESVISFPPLGEEDGTKGPMIIEAKMEGHFVHRMYVDGGSSSKILYEHCFNRFHPEIAEAKTTFKQMKKSIAKLPMLTAPKEKEELIIYLAAAKEAISAVLMTERDGKQMPIFFSFELEEHDIHYRPKTLVKGHILADFIVECLEYDPYDTAMEDEEALSVSRILFTDGSSCIDGSGAGLIITNPERMEFTYALRRNPTRRKEKSKGCTPQGKEVRHDKWSFVQKVFPQTMVTLCQTATAQNRPFSYLPFSYLGSIVGDNMARQQAWGGIVDRVKKKLSKWKMKMLSIGGRLTLVKSVLGSLPIYNFSIFKVPKLSSLLMVFGELILYARLSATMDHLEKFDEKSDDGFFLSYSSVAKAFRVFNIIKKEIKDIYHIKFYEVDEVITQSNTDDDEINFNKNRSFPHDEFLVPRSKVPISSVTDDYFPYIPTIDPISINNILLPDPNTPIVQVNNSPDESAKFSIDNDHLVYHEPILLSLKPSYSMMFLSVKLNYHQQSFHH</sequence>
<dbReference type="InterPro" id="IPR041577">
    <property type="entry name" value="RT_RNaseH_2"/>
</dbReference>
<dbReference type="InterPro" id="IPR057670">
    <property type="entry name" value="SH3_retrovirus"/>
</dbReference>
<evidence type="ECO:0000259" key="4">
    <source>
        <dbReference type="Pfam" id="PF25597"/>
    </source>
</evidence>
<evidence type="ECO:0000259" key="3">
    <source>
        <dbReference type="Pfam" id="PF17919"/>
    </source>
</evidence>
<evidence type="ECO:0000256" key="1">
    <source>
        <dbReference type="SAM" id="MobiDB-lite"/>
    </source>
</evidence>
<dbReference type="Pfam" id="PF25597">
    <property type="entry name" value="SH3_retrovirus"/>
    <property type="match status" value="1"/>
</dbReference>
<proteinExistence type="predicted"/>
<keyword evidence="5" id="KW-0695">RNA-directed DNA polymerase</keyword>
<dbReference type="AlphaFoldDB" id="A0A6L2LMZ8"/>
<dbReference type="Pfam" id="PF17919">
    <property type="entry name" value="RT_RNaseH_2"/>
    <property type="match status" value="1"/>
</dbReference>
<evidence type="ECO:0000259" key="2">
    <source>
        <dbReference type="Pfam" id="PF03732"/>
    </source>
</evidence>